<dbReference type="PRINTS" id="PR00723">
    <property type="entry name" value="SUBTILISIN"/>
</dbReference>
<dbReference type="PROSITE" id="PS51892">
    <property type="entry name" value="SUBTILASE"/>
    <property type="match status" value="1"/>
</dbReference>
<dbReference type="InterPro" id="IPR036852">
    <property type="entry name" value="Peptidase_S8/S53_dom_sf"/>
</dbReference>
<dbReference type="FunFam" id="3.40.50.200:FF:000007">
    <property type="entry name" value="Subtilisin-like serine protease"/>
    <property type="match status" value="1"/>
</dbReference>
<dbReference type="InterPro" id="IPR000209">
    <property type="entry name" value="Peptidase_S8/S53_dom"/>
</dbReference>
<evidence type="ECO:0000256" key="3">
    <source>
        <dbReference type="ARBA" id="ARBA00022801"/>
    </source>
</evidence>
<dbReference type="SUPFAM" id="SSF52743">
    <property type="entry name" value="Subtilisin-like"/>
    <property type="match status" value="1"/>
</dbReference>
<dbReference type="eggNOG" id="KOG1153">
    <property type="taxonomic scope" value="Eukaryota"/>
</dbReference>
<dbReference type="InterPro" id="IPR022398">
    <property type="entry name" value="Peptidase_S8_His-AS"/>
</dbReference>
<dbReference type="InterPro" id="IPR023828">
    <property type="entry name" value="Peptidase_S8_Ser-AS"/>
</dbReference>
<dbReference type="InterPro" id="IPR015500">
    <property type="entry name" value="Peptidase_S8_subtilisin-rel"/>
</dbReference>
<dbReference type="PROSITE" id="PS00137">
    <property type="entry name" value="SUBTILASE_HIS"/>
    <property type="match status" value="1"/>
</dbReference>
<dbReference type="CDD" id="cd04077">
    <property type="entry name" value="Peptidases_S8_PCSK9_ProteinaseK_like"/>
    <property type="match status" value="1"/>
</dbReference>
<evidence type="ECO:0000313" key="11">
    <source>
        <dbReference type="Proteomes" id="UP000001996"/>
    </source>
</evidence>
<evidence type="ECO:0000259" key="8">
    <source>
        <dbReference type="Pfam" id="PF00082"/>
    </source>
</evidence>
<keyword evidence="3 5" id="KW-0378">Hydrolase</keyword>
<dbReference type="FunCoup" id="A5E5I8">
    <property type="interactions" value="11"/>
</dbReference>
<proteinExistence type="inferred from homology"/>
<dbReference type="HOGENOM" id="CLU_011263_1_0_1"/>
<name>A5E5I8_LODEL</name>
<dbReference type="GO" id="GO:0005635">
    <property type="term" value="C:nuclear envelope"/>
    <property type="evidence" value="ECO:0007669"/>
    <property type="project" value="EnsemblFungi"/>
</dbReference>
<comment type="similarity">
    <text evidence="1 5 6">Belongs to the peptidase S8 family.</text>
</comment>
<dbReference type="InterPro" id="IPR034193">
    <property type="entry name" value="PCSK9_ProteinaseK-like"/>
</dbReference>
<keyword evidence="11" id="KW-1185">Reference proteome</keyword>
<dbReference type="GO" id="GO:0030476">
    <property type="term" value="P:ascospore wall assembly"/>
    <property type="evidence" value="ECO:0007669"/>
    <property type="project" value="EnsemblFungi"/>
</dbReference>
<feature type="active site" description="Charge relay system" evidence="5">
    <location>
        <position position="177"/>
    </location>
</feature>
<feature type="chain" id="PRO_5002681836" description="Peptidase S8/S53 domain-containing protein" evidence="7">
    <location>
        <begin position="20"/>
        <end position="405"/>
    </location>
</feature>
<dbReference type="GO" id="GO:0005619">
    <property type="term" value="C:ascospore wall"/>
    <property type="evidence" value="ECO:0007669"/>
    <property type="project" value="EnsemblFungi"/>
</dbReference>
<dbReference type="InterPro" id="IPR023827">
    <property type="entry name" value="Peptidase_S8_Asp-AS"/>
</dbReference>
<dbReference type="EMBL" id="CH981530">
    <property type="protein sequence ID" value="EDK46696.1"/>
    <property type="molecule type" value="Genomic_DNA"/>
</dbReference>
<evidence type="ECO:0000256" key="4">
    <source>
        <dbReference type="ARBA" id="ARBA00022825"/>
    </source>
</evidence>
<feature type="active site" description="Charge relay system" evidence="5">
    <location>
        <position position="334"/>
    </location>
</feature>
<dbReference type="SUPFAM" id="SSF54897">
    <property type="entry name" value="Protease propeptides/inhibitors"/>
    <property type="match status" value="1"/>
</dbReference>
<dbReference type="MEROPS" id="S08.A50"/>
<dbReference type="PROSITE" id="PS00136">
    <property type="entry name" value="SUBTILASE_ASP"/>
    <property type="match status" value="1"/>
</dbReference>
<gene>
    <name evidence="10" type="ORF">LELG_04877</name>
</gene>
<feature type="active site" description="Charge relay system" evidence="5">
    <location>
        <position position="146"/>
    </location>
</feature>
<dbReference type="Pfam" id="PF00082">
    <property type="entry name" value="Peptidase_S8"/>
    <property type="match status" value="1"/>
</dbReference>
<keyword evidence="4 5" id="KW-0720">Serine protease</keyword>
<dbReference type="InterPro" id="IPR010259">
    <property type="entry name" value="S8pro/Inhibitor_I9"/>
</dbReference>
<evidence type="ECO:0000256" key="1">
    <source>
        <dbReference type="ARBA" id="ARBA00011073"/>
    </source>
</evidence>
<dbReference type="Proteomes" id="UP000001996">
    <property type="component" value="Unassembled WGS sequence"/>
</dbReference>
<dbReference type="OMA" id="YWASPAS"/>
<feature type="signal peptide" evidence="7">
    <location>
        <begin position="1"/>
        <end position="19"/>
    </location>
</feature>
<evidence type="ECO:0000313" key="10">
    <source>
        <dbReference type="EMBL" id="EDK46696.1"/>
    </source>
</evidence>
<dbReference type="STRING" id="379508.A5E5I8"/>
<evidence type="ECO:0000256" key="5">
    <source>
        <dbReference type="PROSITE-ProRule" id="PRU01240"/>
    </source>
</evidence>
<dbReference type="GeneID" id="5231104"/>
<reference evidence="10 11" key="1">
    <citation type="journal article" date="2009" name="Nature">
        <title>Evolution of pathogenicity and sexual reproduction in eight Candida genomes.</title>
        <authorList>
            <person name="Butler G."/>
            <person name="Rasmussen M.D."/>
            <person name="Lin M.F."/>
            <person name="Santos M.A."/>
            <person name="Sakthikumar S."/>
            <person name="Munro C.A."/>
            <person name="Rheinbay E."/>
            <person name="Grabherr M."/>
            <person name="Forche A."/>
            <person name="Reedy J.L."/>
            <person name="Agrafioti I."/>
            <person name="Arnaud M.B."/>
            <person name="Bates S."/>
            <person name="Brown A.J."/>
            <person name="Brunke S."/>
            <person name="Costanzo M.C."/>
            <person name="Fitzpatrick D.A."/>
            <person name="de Groot P.W."/>
            <person name="Harris D."/>
            <person name="Hoyer L.L."/>
            <person name="Hube B."/>
            <person name="Klis F.M."/>
            <person name="Kodira C."/>
            <person name="Lennard N."/>
            <person name="Logue M.E."/>
            <person name="Martin R."/>
            <person name="Neiman A.M."/>
            <person name="Nikolaou E."/>
            <person name="Quail M.A."/>
            <person name="Quinn J."/>
            <person name="Santos M.C."/>
            <person name="Schmitzberger F.F."/>
            <person name="Sherlock G."/>
            <person name="Shah P."/>
            <person name="Silverstein K.A."/>
            <person name="Skrzypek M.S."/>
            <person name="Soll D."/>
            <person name="Staggs R."/>
            <person name="Stansfield I."/>
            <person name="Stumpf M.P."/>
            <person name="Sudbery P.E."/>
            <person name="Srikantha T."/>
            <person name="Zeng Q."/>
            <person name="Berman J."/>
            <person name="Berriman M."/>
            <person name="Heitman J."/>
            <person name="Gow N.A."/>
            <person name="Lorenz M.C."/>
            <person name="Birren B.W."/>
            <person name="Kellis M."/>
            <person name="Cuomo C.A."/>
        </authorList>
    </citation>
    <scope>NUCLEOTIDE SEQUENCE [LARGE SCALE GENOMIC DNA]</scope>
    <source>
        <strain evidence="11">ATCC 11503 / BCRC 21390 / CBS 2605 / JCM 1781 / NBRC 1676 / NRRL YB-4239</strain>
    </source>
</reference>
<evidence type="ECO:0008006" key="12">
    <source>
        <dbReference type="Google" id="ProtNLM"/>
    </source>
</evidence>
<dbReference type="GO" id="GO:0006508">
    <property type="term" value="P:proteolysis"/>
    <property type="evidence" value="ECO:0007669"/>
    <property type="project" value="UniProtKB-KW"/>
</dbReference>
<dbReference type="InParanoid" id="A5E5I8"/>
<evidence type="ECO:0000256" key="2">
    <source>
        <dbReference type="ARBA" id="ARBA00022670"/>
    </source>
</evidence>
<dbReference type="OrthoDB" id="206201at2759"/>
<dbReference type="VEuPathDB" id="FungiDB:LELG_04877"/>
<dbReference type="Gene3D" id="3.40.50.200">
    <property type="entry name" value="Peptidase S8/S53 domain"/>
    <property type="match status" value="1"/>
</dbReference>
<dbReference type="InterPro" id="IPR050131">
    <property type="entry name" value="Peptidase_S8_subtilisin-like"/>
</dbReference>
<accession>A5E5I8</accession>
<dbReference type="PROSITE" id="PS00138">
    <property type="entry name" value="SUBTILASE_SER"/>
    <property type="match status" value="1"/>
</dbReference>
<dbReference type="KEGG" id="lel:PVL30_005599"/>
<evidence type="ECO:0000256" key="6">
    <source>
        <dbReference type="RuleBase" id="RU003355"/>
    </source>
</evidence>
<evidence type="ECO:0000256" key="7">
    <source>
        <dbReference type="SAM" id="SignalP"/>
    </source>
</evidence>
<keyword evidence="2 5" id="KW-0645">Protease</keyword>
<keyword evidence="7" id="KW-0732">Signal</keyword>
<protein>
    <recommendedName>
        <fullName evidence="12">Peptidase S8/S53 domain-containing protein</fullName>
    </recommendedName>
</protein>
<organism evidence="10 11">
    <name type="scientific">Lodderomyces elongisporus (strain ATCC 11503 / CBS 2605 / JCM 1781 / NBRC 1676 / NRRL YB-4239)</name>
    <name type="common">Yeast</name>
    <name type="synonym">Saccharomyces elongisporus</name>
    <dbReference type="NCBI Taxonomy" id="379508"/>
    <lineage>
        <taxon>Eukaryota</taxon>
        <taxon>Fungi</taxon>
        <taxon>Dikarya</taxon>
        <taxon>Ascomycota</taxon>
        <taxon>Saccharomycotina</taxon>
        <taxon>Pichiomycetes</taxon>
        <taxon>Debaryomycetaceae</taxon>
        <taxon>Candida/Lodderomyces clade</taxon>
        <taxon>Lodderomyces</taxon>
    </lineage>
</organism>
<dbReference type="Pfam" id="PF05922">
    <property type="entry name" value="Inhibitor_I9"/>
    <property type="match status" value="1"/>
</dbReference>
<evidence type="ECO:0000259" key="9">
    <source>
        <dbReference type="Pfam" id="PF05922"/>
    </source>
</evidence>
<sequence length="405" mass="44152">MLLSYLFVLLLYSIGGSIAIAIYEKQPYFVALKASESLEKFMAHDKTYPQHLQVRDLIASSVEIGDFRGFAGKFSKEIVERLKRCPLVREVAEDTIFQAFDYAIQEDAPRHLARISRRKKMQPYKKYPYIYDSEFMGQGINAYVVDSGVNIDHPEFEGRAKAGKDFTKEGSGDANGHGTHVAGIIGSVTYGVAKNVTIIEVKALNSKGSGSLHTILHSIEFAVQHSLETGKKGVVNLSLGAFKNRQLNEAIKSATKQGLVFVVAAGNSNVNACLTSPGSSEYAITVGAIDDYNDAMASFSNWGECVDVFASGAYVLSVDAKNNGSSSQVLSGTSMASPVVTGMVANLLSEGVEPGDVKAIVLNMAAKNRISRTSMFFKKHTPNKIVYNGIKEKVLMWENLKQEEF</sequence>
<dbReference type="AlphaFoldDB" id="A5E5I8"/>
<dbReference type="PANTHER" id="PTHR43806:SF13">
    <property type="entry name" value="SUBTILASE-TYPE PROTEINASE RRT12"/>
    <property type="match status" value="1"/>
</dbReference>
<feature type="domain" description="Inhibitor I9" evidence="9">
    <location>
        <begin position="55"/>
        <end position="98"/>
    </location>
</feature>
<dbReference type="PANTHER" id="PTHR43806">
    <property type="entry name" value="PEPTIDASE S8"/>
    <property type="match status" value="1"/>
</dbReference>
<dbReference type="GO" id="GO:0004252">
    <property type="term" value="F:serine-type endopeptidase activity"/>
    <property type="evidence" value="ECO:0007669"/>
    <property type="project" value="UniProtKB-UniRule"/>
</dbReference>
<feature type="domain" description="Peptidase S8/S53" evidence="8">
    <location>
        <begin position="143"/>
        <end position="368"/>
    </location>
</feature>